<organism evidence="1 2">
    <name type="scientific">Argiope bruennichi</name>
    <name type="common">Wasp spider</name>
    <name type="synonym">Aranea bruennichi</name>
    <dbReference type="NCBI Taxonomy" id="94029"/>
    <lineage>
        <taxon>Eukaryota</taxon>
        <taxon>Metazoa</taxon>
        <taxon>Ecdysozoa</taxon>
        <taxon>Arthropoda</taxon>
        <taxon>Chelicerata</taxon>
        <taxon>Arachnida</taxon>
        <taxon>Araneae</taxon>
        <taxon>Araneomorphae</taxon>
        <taxon>Entelegynae</taxon>
        <taxon>Araneoidea</taxon>
        <taxon>Araneidae</taxon>
        <taxon>Argiope</taxon>
    </lineage>
</organism>
<name>A0A8T0FXI9_ARGBR</name>
<dbReference type="AlphaFoldDB" id="A0A8T0FXI9"/>
<dbReference type="InterPro" id="IPR036397">
    <property type="entry name" value="RNaseH_sf"/>
</dbReference>
<reference evidence="1" key="1">
    <citation type="journal article" date="2020" name="bioRxiv">
        <title>Chromosome-level reference genome of the European wasp spider Argiope bruennichi: a resource for studies on range expansion and evolutionary adaptation.</title>
        <authorList>
            <person name="Sheffer M.M."/>
            <person name="Hoppe A."/>
            <person name="Krehenwinkel H."/>
            <person name="Uhl G."/>
            <person name="Kuss A.W."/>
            <person name="Jensen L."/>
            <person name="Jensen C."/>
            <person name="Gillespie R.G."/>
            <person name="Hoff K.J."/>
            <person name="Prost S."/>
        </authorList>
    </citation>
    <scope>NUCLEOTIDE SEQUENCE</scope>
</reference>
<dbReference type="Gene3D" id="3.30.420.10">
    <property type="entry name" value="Ribonuclease H-like superfamily/Ribonuclease H"/>
    <property type="match status" value="1"/>
</dbReference>
<evidence type="ECO:0000313" key="2">
    <source>
        <dbReference type="Proteomes" id="UP000807504"/>
    </source>
</evidence>
<dbReference type="EMBL" id="JABXBU010000002">
    <property type="protein sequence ID" value="KAF8795416.1"/>
    <property type="molecule type" value="Genomic_DNA"/>
</dbReference>
<dbReference type="InterPro" id="IPR052709">
    <property type="entry name" value="Transposase-MT_Hybrid"/>
</dbReference>
<dbReference type="GO" id="GO:0003676">
    <property type="term" value="F:nucleic acid binding"/>
    <property type="evidence" value="ECO:0007669"/>
    <property type="project" value="InterPro"/>
</dbReference>
<protein>
    <recommendedName>
        <fullName evidence="3">Transposase</fullName>
    </recommendedName>
</protein>
<accession>A0A8T0FXI9</accession>
<proteinExistence type="predicted"/>
<reference evidence="1" key="2">
    <citation type="submission" date="2020-06" db="EMBL/GenBank/DDBJ databases">
        <authorList>
            <person name="Sheffer M."/>
        </authorList>
    </citation>
    <scope>NUCLEOTIDE SEQUENCE</scope>
</reference>
<dbReference type="PANTHER" id="PTHR46060">
    <property type="entry name" value="MARINER MOS1 TRANSPOSASE-LIKE PROTEIN"/>
    <property type="match status" value="1"/>
</dbReference>
<keyword evidence="2" id="KW-1185">Reference proteome</keyword>
<comment type="caution">
    <text evidence="1">The sequence shown here is derived from an EMBL/GenBank/DDBJ whole genome shotgun (WGS) entry which is preliminary data.</text>
</comment>
<dbReference type="PANTHER" id="PTHR46060:SF1">
    <property type="entry name" value="MARINER MOS1 TRANSPOSASE-LIKE PROTEIN"/>
    <property type="match status" value="1"/>
</dbReference>
<evidence type="ECO:0008006" key="3">
    <source>
        <dbReference type="Google" id="ProtNLM"/>
    </source>
</evidence>
<dbReference type="Proteomes" id="UP000807504">
    <property type="component" value="Unassembled WGS sequence"/>
</dbReference>
<sequence length="103" mass="12270">MRIDRRVTIRMLEVKVDVSDGTVLTIVHERLRYRKVCAQWVPKQMTDQHKELRMGLALQHLFRYIEDPTFLERIVTADESWRHHYEPDKAGQHAVEAYVVISL</sequence>
<evidence type="ECO:0000313" key="1">
    <source>
        <dbReference type="EMBL" id="KAF8795416.1"/>
    </source>
</evidence>
<gene>
    <name evidence="1" type="ORF">HNY73_003266</name>
</gene>